<dbReference type="Proteomes" id="UP001327560">
    <property type="component" value="Chromosome 5"/>
</dbReference>
<organism evidence="3 4">
    <name type="scientific">Canna indica</name>
    <name type="common">Indian-shot</name>
    <dbReference type="NCBI Taxonomy" id="4628"/>
    <lineage>
        <taxon>Eukaryota</taxon>
        <taxon>Viridiplantae</taxon>
        <taxon>Streptophyta</taxon>
        <taxon>Embryophyta</taxon>
        <taxon>Tracheophyta</taxon>
        <taxon>Spermatophyta</taxon>
        <taxon>Magnoliopsida</taxon>
        <taxon>Liliopsida</taxon>
        <taxon>Zingiberales</taxon>
        <taxon>Cannaceae</taxon>
        <taxon>Canna</taxon>
    </lineage>
</organism>
<name>A0AAQ3KI00_9LILI</name>
<dbReference type="AlphaFoldDB" id="A0AAQ3KI00"/>
<dbReference type="Pfam" id="PF05699">
    <property type="entry name" value="Dimer_Tnp_hAT"/>
    <property type="match status" value="1"/>
</dbReference>
<evidence type="ECO:0000259" key="2">
    <source>
        <dbReference type="Pfam" id="PF05699"/>
    </source>
</evidence>
<sequence length="281" mass="33230">MVRLYFSIRASILASRKNDVVYSRKLREDFNDVLEKLVLDDTMRSKTLLDVDMYDEDRGPFAREMKSFGGRTPEFSKFAKRIVSLCCSSFECERNWSTFEFIHTKKKNRLLHQRLNDLVYVQYNRKIAMRFQKFREGGKNYDPLVLDDFDWRTNAWFNNDDGEDDRIPFELVDEIIGASNVIEGRNFPRMRRGVNELVTYNQRHRGSTVSTSRLVDEDSSDEGEEEIFPNDDEDIEDNFGLKPTTPPMDNTPNEDNEDDFDFFLDLRFGVNLLILKTYFYL</sequence>
<reference evidence="3 4" key="1">
    <citation type="submission" date="2023-10" db="EMBL/GenBank/DDBJ databases">
        <title>Chromosome-scale genome assembly provides insights into flower coloration mechanisms of Canna indica.</title>
        <authorList>
            <person name="Li C."/>
        </authorList>
    </citation>
    <scope>NUCLEOTIDE SEQUENCE [LARGE SCALE GENOMIC DNA]</scope>
    <source>
        <tissue evidence="3">Flower</tissue>
    </source>
</reference>
<feature type="region of interest" description="Disordered" evidence="1">
    <location>
        <begin position="208"/>
        <end position="255"/>
    </location>
</feature>
<dbReference type="InterPro" id="IPR008906">
    <property type="entry name" value="HATC_C_dom"/>
</dbReference>
<evidence type="ECO:0000313" key="4">
    <source>
        <dbReference type="Proteomes" id="UP001327560"/>
    </source>
</evidence>
<feature type="compositionally biased region" description="Acidic residues" evidence="1">
    <location>
        <begin position="217"/>
        <end position="237"/>
    </location>
</feature>
<feature type="domain" description="HAT C-terminal dimerisation" evidence="2">
    <location>
        <begin position="67"/>
        <end position="124"/>
    </location>
</feature>
<dbReference type="SUPFAM" id="SSF53098">
    <property type="entry name" value="Ribonuclease H-like"/>
    <property type="match status" value="1"/>
</dbReference>
<dbReference type="GO" id="GO:0046983">
    <property type="term" value="F:protein dimerization activity"/>
    <property type="evidence" value="ECO:0007669"/>
    <property type="project" value="InterPro"/>
</dbReference>
<keyword evidence="4" id="KW-1185">Reference proteome</keyword>
<dbReference type="InterPro" id="IPR012337">
    <property type="entry name" value="RNaseH-like_sf"/>
</dbReference>
<evidence type="ECO:0000256" key="1">
    <source>
        <dbReference type="SAM" id="MobiDB-lite"/>
    </source>
</evidence>
<protein>
    <recommendedName>
        <fullName evidence="2">HAT C-terminal dimerisation domain-containing protein</fullName>
    </recommendedName>
</protein>
<accession>A0AAQ3KI00</accession>
<evidence type="ECO:0000313" key="3">
    <source>
        <dbReference type="EMBL" id="WOL09084.1"/>
    </source>
</evidence>
<dbReference type="EMBL" id="CP136894">
    <property type="protein sequence ID" value="WOL09084.1"/>
    <property type="molecule type" value="Genomic_DNA"/>
</dbReference>
<gene>
    <name evidence="3" type="ORF">Cni_G17837</name>
</gene>
<proteinExistence type="predicted"/>